<sequence length="1120" mass="126387">MKKLFLLLLLGSSSLFGQELPKIIPPTPEATSLGKYVDVPVSHYTGMPNISIPIHNINLDGKTIPVNISYHAKGIKVDEIASRVGMGWTLNSGGVITRQVKWRADEKSGTIADPSSYLEGDHFVHYYQDTQEGADARAYMMNAGTNKDFDYMPDQFMFNFMGYSGKFIIDQKTKKPILQDFSDLKIERIGDAFDSWVITTPDGYKAYFGKSFNSSDTAKDHDKILNSYKFDTVIHPPLEFTPSEPISAWYLLDIVSPQGNVVSYTYEEETPIYLRRSYDMLVKNTVGDVLNTRIPTSFFSRVQPTQNQVKEISFDEGKIVFERKTAPREDLPGAYALDKIKVYGGSSLVKGFKFNHSYTEAVNSNDGNSLAYLVANDSSAAKRLFLDSVDTFGSDENVFLAPYKFYYNQTKLPNRFSNSQDVWGYYNGKDNGQFLTFLNYQNQVIDRKVDTLKNKAGILTKVEYPTGGSAIYEYETNKAIAPSYFSGLLFNNPNPLIEKNKGLIKTSDPNVWNGSYYESDQPFEIKPQAFNSPTTLVNSFVHIFPSDNCSSTTATTNCPYNITLVNSLGNIVGQFFNGNSTTTITPGFYKIRVTPTGAEDPDDFENKFFSVTLKWNEPTQEEVEHSILYTSGNRIKQITLDDEQGNTIIKKYDYNQPGTNITSGKIFSLPAYYEAEFNTSFYTIDHPFETGARPGSPLTYHQGNHEGYAYVTEYVTDVNNNNYGKTEYNFTIIPDGGEFYKFPYTLPIDNEWLRGKPLTIKQYKRENNEYSLIKSTENVYSVTALSGTQYSLTPELSEITHINTKSLYLLPLMVHKAPETGNNTDPHNPEVYKNYYLSGEVQNLSSTTETNYFDDNTFLKTETKYYYEGDNHYLPTKTEVATSTGDKMVTKTIYAEDVVSSTSLVGGNLPAGQDLIINKLKKPDPNNTDRLHRPATVIQTESYKVETNGTERLLAVQRNLFKEDLTSGLILPSIAQSSKSTDVLEDRLEYLSYDSKGNPLEVSLKDGTVISYIWNHNKTQPIAKVENATYAEIAAALNMTETELQNHNLSTTPFNALRSLLPNAMVSTYTYKALVGITSMIDPRGYLTMYNYDDFNRLEYVKDAEGNILSQNVYKYKNQN</sequence>
<accession>A0ABW3I2R8</accession>
<feature type="signal peptide" evidence="1">
    <location>
        <begin position="1"/>
        <end position="17"/>
    </location>
</feature>
<organism evidence="2 3">
    <name type="scientific">Pseudofulvibacter geojedonensis</name>
    <dbReference type="NCBI Taxonomy" id="1123758"/>
    <lineage>
        <taxon>Bacteria</taxon>
        <taxon>Pseudomonadati</taxon>
        <taxon>Bacteroidota</taxon>
        <taxon>Flavobacteriia</taxon>
        <taxon>Flavobacteriales</taxon>
        <taxon>Flavobacteriaceae</taxon>
        <taxon>Pseudofulvibacter</taxon>
    </lineage>
</organism>
<evidence type="ECO:0000313" key="3">
    <source>
        <dbReference type="Proteomes" id="UP001596997"/>
    </source>
</evidence>
<evidence type="ECO:0008006" key="4">
    <source>
        <dbReference type="Google" id="ProtNLM"/>
    </source>
</evidence>
<feature type="chain" id="PRO_5047501782" description="YD repeat-containing protein" evidence="1">
    <location>
        <begin position="18"/>
        <end position="1120"/>
    </location>
</feature>
<keyword evidence="1" id="KW-0732">Signal</keyword>
<dbReference type="EMBL" id="JBHTJM010000008">
    <property type="protein sequence ID" value="MFD0963830.1"/>
    <property type="molecule type" value="Genomic_DNA"/>
</dbReference>
<dbReference type="RefSeq" id="WP_377714946.1">
    <property type="nucleotide sequence ID" value="NZ_JBHTJM010000008.1"/>
</dbReference>
<comment type="caution">
    <text evidence="2">The sequence shown here is derived from an EMBL/GenBank/DDBJ whole genome shotgun (WGS) entry which is preliminary data.</text>
</comment>
<proteinExistence type="predicted"/>
<dbReference type="Proteomes" id="UP001596997">
    <property type="component" value="Unassembled WGS sequence"/>
</dbReference>
<gene>
    <name evidence="2" type="ORF">ACFQ1O_07410</name>
</gene>
<evidence type="ECO:0000313" key="2">
    <source>
        <dbReference type="EMBL" id="MFD0963830.1"/>
    </source>
</evidence>
<keyword evidence="3" id="KW-1185">Reference proteome</keyword>
<protein>
    <recommendedName>
        <fullName evidence="4">YD repeat-containing protein</fullName>
    </recommendedName>
</protein>
<dbReference type="Gene3D" id="2.180.10.10">
    <property type="entry name" value="RHS repeat-associated core"/>
    <property type="match status" value="1"/>
</dbReference>
<evidence type="ECO:0000256" key="1">
    <source>
        <dbReference type="SAM" id="SignalP"/>
    </source>
</evidence>
<reference evidence="3" key="1">
    <citation type="journal article" date="2019" name="Int. J. Syst. Evol. Microbiol.">
        <title>The Global Catalogue of Microorganisms (GCM) 10K type strain sequencing project: providing services to taxonomists for standard genome sequencing and annotation.</title>
        <authorList>
            <consortium name="The Broad Institute Genomics Platform"/>
            <consortium name="The Broad Institute Genome Sequencing Center for Infectious Disease"/>
            <person name="Wu L."/>
            <person name="Ma J."/>
        </authorList>
    </citation>
    <scope>NUCLEOTIDE SEQUENCE [LARGE SCALE GENOMIC DNA]</scope>
    <source>
        <strain evidence="3">CCUG 62114</strain>
    </source>
</reference>
<name>A0ABW3I2R8_9FLAO</name>